<protein>
    <submittedName>
        <fullName evidence="1">Uncharacterized protein</fullName>
    </submittedName>
</protein>
<name>A0A8S5LCB7_9CAUD</name>
<organism evidence="1">
    <name type="scientific">Siphoviridae sp. cttU829</name>
    <dbReference type="NCBI Taxonomy" id="2823605"/>
    <lineage>
        <taxon>Viruses</taxon>
        <taxon>Duplodnaviria</taxon>
        <taxon>Heunggongvirae</taxon>
        <taxon>Uroviricota</taxon>
        <taxon>Caudoviricetes</taxon>
    </lineage>
</organism>
<accession>A0A8S5LCB7</accession>
<dbReference type="EMBL" id="BK014681">
    <property type="protein sequence ID" value="DAD67594.1"/>
    <property type="molecule type" value="Genomic_DNA"/>
</dbReference>
<reference evidence="1" key="1">
    <citation type="journal article" date="2021" name="Proc. Natl. Acad. Sci. U.S.A.">
        <title>A Catalog of Tens of Thousands of Viruses from Human Metagenomes Reveals Hidden Associations with Chronic Diseases.</title>
        <authorList>
            <person name="Tisza M.J."/>
            <person name="Buck C.B."/>
        </authorList>
    </citation>
    <scope>NUCLEOTIDE SEQUENCE</scope>
    <source>
        <strain evidence="1">CttU829</strain>
    </source>
</reference>
<sequence length="141" mass="16031">MGIENKIRQIAEDEFPEYSYIFEDWNAAAEVADRVRLPAIICILPVGGHLNMAHGMLRDSEDLALAFVDKVARDANGDDNEAIYTRMKAAAARFLYELDTCRHFEPLPDKVRYTTIYESASAYYTGVFVELTLEERRGTCL</sequence>
<proteinExistence type="predicted"/>
<evidence type="ECO:0000313" key="1">
    <source>
        <dbReference type="EMBL" id="DAD67594.1"/>
    </source>
</evidence>